<gene>
    <name evidence="2" type="ORF">EYB53_024105</name>
</gene>
<dbReference type="Pfam" id="PF13376">
    <property type="entry name" value="OmdA"/>
    <property type="match status" value="1"/>
</dbReference>
<evidence type="ECO:0000313" key="3">
    <source>
        <dbReference type="Proteomes" id="UP001193081"/>
    </source>
</evidence>
<organism evidence="2 3">
    <name type="scientific">Candidatus Chloroploca mongolica</name>
    <dbReference type="NCBI Taxonomy" id="2528176"/>
    <lineage>
        <taxon>Bacteria</taxon>
        <taxon>Bacillati</taxon>
        <taxon>Chloroflexota</taxon>
        <taxon>Chloroflexia</taxon>
        <taxon>Chloroflexales</taxon>
        <taxon>Chloroflexineae</taxon>
        <taxon>Oscillochloridaceae</taxon>
        <taxon>Candidatus Chloroploca</taxon>
    </lineage>
</organism>
<dbReference type="RefSeq" id="WP_135481947.1">
    <property type="nucleotide sequence ID" value="NZ_SIJK02000099.1"/>
</dbReference>
<reference evidence="2 3" key="1">
    <citation type="submission" date="2021-03" db="EMBL/GenBank/DDBJ databases">
        <authorList>
            <person name="Grouzdev D.S."/>
        </authorList>
    </citation>
    <scope>NUCLEOTIDE SEQUENCE [LARGE SCALE GENOMIC DNA]</scope>
    <source>
        <strain evidence="2 3">M50-1</strain>
    </source>
</reference>
<evidence type="ECO:0000313" key="2">
    <source>
        <dbReference type="EMBL" id="MBP1468816.1"/>
    </source>
</evidence>
<feature type="compositionally biased region" description="Basic and acidic residues" evidence="1">
    <location>
        <begin position="192"/>
        <end position="208"/>
    </location>
</feature>
<keyword evidence="3" id="KW-1185">Reference proteome</keyword>
<proteinExistence type="predicted"/>
<accession>A0ABS4DH85</accession>
<name>A0ABS4DH85_9CHLR</name>
<feature type="region of interest" description="Disordered" evidence="1">
    <location>
        <begin position="180"/>
        <end position="208"/>
    </location>
</feature>
<comment type="caution">
    <text evidence="2">The sequence shown here is derived from an EMBL/GenBank/DDBJ whole genome shotgun (WGS) entry which is preliminary data.</text>
</comment>
<protein>
    <submittedName>
        <fullName evidence="2">YdeI/OmpD-associated family protein</fullName>
    </submittedName>
</protein>
<dbReference type="EMBL" id="SIJK02000099">
    <property type="protein sequence ID" value="MBP1468816.1"/>
    <property type="molecule type" value="Genomic_DNA"/>
</dbReference>
<evidence type="ECO:0000256" key="1">
    <source>
        <dbReference type="SAM" id="MobiDB-lite"/>
    </source>
</evidence>
<sequence>MAKELGKVAIESAAELREWLSKNHSSSGSVWLVTWKKDSGHPYVSYDEIVDQCLCYGWVDSLPRKLDESRTMLRISPRDPKSNWSRVNKDRITRLVQEGLMEPGGLAVVEQAKKNGAWDFLDDIERLEVPDDLRREFEKHPGSRRLFDRFPPSSRRGILEWLKTAKTETTRRKRIVEVARKAAANRKANFPKGRDAGPKDELASDKAD</sequence>
<dbReference type="Proteomes" id="UP001193081">
    <property type="component" value="Unassembled WGS sequence"/>
</dbReference>